<reference evidence="16 17" key="1">
    <citation type="submission" date="2016-03" db="EMBL/GenBank/DDBJ databases">
        <title>Speciation and ecological success in dimly lit waters: horizontal gene transfer in a green sulfur bacteria bloom unveiled by metagenomic assembly.</title>
        <authorList>
            <person name="Llorens-Mares T."/>
            <person name="Liu Z."/>
            <person name="Allen L.Z."/>
            <person name="Rusch D.B."/>
            <person name="Craig M.T."/>
            <person name="Dupont C.L."/>
            <person name="Bryant D.A."/>
            <person name="Casamayor E.O."/>
        </authorList>
    </citation>
    <scope>NUCLEOTIDE SEQUENCE [LARGE SCALE GENOMIC DNA]</scope>
    <source>
        <strain evidence="16">CIII</strain>
    </source>
</reference>
<keyword evidence="4 12" id="KW-1003">Cell membrane</keyword>
<evidence type="ECO:0000313" key="17">
    <source>
        <dbReference type="Proteomes" id="UP000076481"/>
    </source>
</evidence>
<evidence type="ECO:0000256" key="13">
    <source>
        <dbReference type="SAM" id="MobiDB-lite"/>
    </source>
</evidence>
<feature type="transmembrane region" description="Helical" evidence="12">
    <location>
        <begin position="155"/>
        <end position="178"/>
    </location>
</feature>
<feature type="domain" description="K+ potassium transporter integral membrane" evidence="14">
    <location>
        <begin position="32"/>
        <end position="484"/>
    </location>
</feature>
<dbReference type="PANTHER" id="PTHR30540">
    <property type="entry name" value="OSMOTIC STRESS POTASSIUM TRANSPORTER"/>
    <property type="match status" value="1"/>
</dbReference>
<evidence type="ECO:0000256" key="7">
    <source>
        <dbReference type="ARBA" id="ARBA00022847"/>
    </source>
</evidence>
<dbReference type="InterPro" id="IPR053951">
    <property type="entry name" value="K_trans_N"/>
</dbReference>
<feature type="transmembrane region" description="Helical" evidence="12">
    <location>
        <begin position="65"/>
        <end position="85"/>
    </location>
</feature>
<evidence type="ECO:0000256" key="8">
    <source>
        <dbReference type="ARBA" id="ARBA00022958"/>
    </source>
</evidence>
<feature type="transmembrane region" description="Helical" evidence="12">
    <location>
        <begin position="190"/>
        <end position="213"/>
    </location>
</feature>
<evidence type="ECO:0000259" key="14">
    <source>
        <dbReference type="Pfam" id="PF02705"/>
    </source>
</evidence>
<keyword evidence="9 12" id="KW-1133">Transmembrane helix</keyword>
<comment type="subcellular location">
    <subcellularLocation>
        <location evidence="12">Cell membrane</location>
        <topology evidence="12">Multi-pass membrane protein</topology>
    </subcellularLocation>
    <subcellularLocation>
        <location evidence="1">Membrane</location>
        <topology evidence="1">Multi-pass membrane protein</topology>
    </subcellularLocation>
</comment>
<evidence type="ECO:0000256" key="6">
    <source>
        <dbReference type="ARBA" id="ARBA00022692"/>
    </source>
</evidence>
<feature type="transmembrane region" description="Helical" evidence="12">
    <location>
        <begin position="444"/>
        <end position="461"/>
    </location>
</feature>
<feature type="transmembrane region" description="Helical" evidence="12">
    <location>
        <begin position="233"/>
        <end position="254"/>
    </location>
</feature>
<comment type="caution">
    <text evidence="16">The sequence shown here is derived from an EMBL/GenBank/DDBJ whole genome shotgun (WGS) entry which is preliminary data.</text>
</comment>
<evidence type="ECO:0000256" key="5">
    <source>
        <dbReference type="ARBA" id="ARBA00022538"/>
    </source>
</evidence>
<keyword evidence="6 12" id="KW-0812">Transmembrane</keyword>
<feature type="domain" description="K+ potassium transporter C-terminal" evidence="15">
    <location>
        <begin position="495"/>
        <end position="643"/>
    </location>
</feature>
<feature type="transmembrane region" description="Helical" evidence="12">
    <location>
        <begin position="418"/>
        <end position="438"/>
    </location>
</feature>
<comment type="similarity">
    <text evidence="2 12">Belongs to the HAK/KUP transporter (TC 2.A.72) family.</text>
</comment>
<organism evidence="16 17">
    <name type="scientific">Pelodictyon luteolum</name>
    <dbReference type="NCBI Taxonomy" id="1100"/>
    <lineage>
        <taxon>Bacteria</taxon>
        <taxon>Pseudomonadati</taxon>
        <taxon>Chlorobiota</taxon>
        <taxon>Chlorobiia</taxon>
        <taxon>Chlorobiales</taxon>
        <taxon>Chlorobiaceae</taxon>
        <taxon>Chlorobium/Pelodictyon group</taxon>
        <taxon>Pelodictyon</taxon>
    </lineage>
</organism>
<evidence type="ECO:0000256" key="3">
    <source>
        <dbReference type="ARBA" id="ARBA00022448"/>
    </source>
</evidence>
<evidence type="ECO:0000259" key="15">
    <source>
        <dbReference type="Pfam" id="PF22776"/>
    </source>
</evidence>
<evidence type="ECO:0000256" key="2">
    <source>
        <dbReference type="ARBA" id="ARBA00007019"/>
    </source>
</evidence>
<dbReference type="Pfam" id="PF22776">
    <property type="entry name" value="K_trans_C"/>
    <property type="match status" value="1"/>
</dbReference>
<dbReference type="Proteomes" id="UP000076481">
    <property type="component" value="Unassembled WGS sequence"/>
</dbReference>
<evidence type="ECO:0000256" key="4">
    <source>
        <dbReference type="ARBA" id="ARBA00022475"/>
    </source>
</evidence>
<dbReference type="Pfam" id="PF02705">
    <property type="entry name" value="K_trans"/>
    <property type="match status" value="1"/>
</dbReference>
<dbReference type="GO" id="GO:0015079">
    <property type="term" value="F:potassium ion transmembrane transporter activity"/>
    <property type="evidence" value="ECO:0007669"/>
    <property type="project" value="UniProtKB-UniRule"/>
</dbReference>
<dbReference type="PANTHER" id="PTHR30540:SF79">
    <property type="entry name" value="LOW AFFINITY POTASSIUM TRANSPORT SYSTEM PROTEIN KUP"/>
    <property type="match status" value="1"/>
</dbReference>
<evidence type="ECO:0000256" key="1">
    <source>
        <dbReference type="ARBA" id="ARBA00004141"/>
    </source>
</evidence>
<dbReference type="AlphaFoldDB" id="A0A165M1G9"/>
<feature type="region of interest" description="Disordered" evidence="13">
    <location>
        <begin position="1"/>
        <end position="21"/>
    </location>
</feature>
<dbReference type="EMBL" id="LVWG01000021">
    <property type="protein sequence ID" value="KZK74698.1"/>
    <property type="molecule type" value="Genomic_DNA"/>
</dbReference>
<feature type="transmembrane region" description="Helical" evidence="12">
    <location>
        <begin position="266"/>
        <end position="288"/>
    </location>
</feature>
<dbReference type="InterPro" id="IPR053952">
    <property type="entry name" value="K_trans_C"/>
</dbReference>
<dbReference type="HAMAP" id="MF_01522">
    <property type="entry name" value="Kup"/>
    <property type="match status" value="1"/>
</dbReference>
<accession>A0A165M1G9</accession>
<keyword evidence="3 12" id="KW-0813">Transport</keyword>
<feature type="transmembrane region" description="Helical" evidence="12">
    <location>
        <begin position="118"/>
        <end position="135"/>
    </location>
</feature>
<evidence type="ECO:0000256" key="9">
    <source>
        <dbReference type="ARBA" id="ARBA00022989"/>
    </source>
</evidence>
<keyword evidence="5 12" id="KW-0633">Potassium transport</keyword>
<dbReference type="GO" id="GO:0015293">
    <property type="term" value="F:symporter activity"/>
    <property type="evidence" value="ECO:0007669"/>
    <property type="project" value="UniProtKB-UniRule"/>
</dbReference>
<keyword evidence="8 12" id="KW-0630">Potassium</keyword>
<evidence type="ECO:0000256" key="11">
    <source>
        <dbReference type="ARBA" id="ARBA00023136"/>
    </source>
</evidence>
<name>A0A165M1G9_PELLU</name>
<feature type="transmembrane region" description="Helical" evidence="12">
    <location>
        <begin position="385"/>
        <end position="406"/>
    </location>
</feature>
<proteinExistence type="inferred from homology"/>
<evidence type="ECO:0000256" key="12">
    <source>
        <dbReference type="HAMAP-Rule" id="MF_01522"/>
    </source>
</evidence>
<dbReference type="InterPro" id="IPR003855">
    <property type="entry name" value="K+_transporter"/>
</dbReference>
<sequence length="643" mass="70352">MSIASKTDDPDRRSSVKTDHAQSGMKRLAGLSLAALGVVFGDIGTSPLYAVRECFHGEYGISASPGNVLGVLSLLFWALVLIVGLKYLTFIMRADNDGEGGILALTALIITHSRNRGYERWLLVAIGLFGASLLYGDGMITPAISVLSAIEGLQIIAPAFHDMVIPLTMLVLAGLFLFQHNGTARVGALFGPIILVWFMAIAILGIIEIIKYPQVLEAMLPWHGISFLLGNNLKGFTVLGAVFLSVTGAEALYADMGHFGRRPIRLTWFLLVLPALLLNYFGQGALLLSSPGEAHHPFYGLVPSWAMIPMVLLATSATIIASQALITGVFSLTQQAIQLGYLPRLTVTHTSARHMGQIYVPAANWSLMVGTIGIVAWFGSSSKLAAAYGVAVTATMLISTILFYYIARDLWKWNPAALNVMITFFAAVDLSFFGASMSKLFHGAWVPLVVAFVMFAIMNTWKQGRKLLMRQLKDRTLTVDEFMQSLALQQPQRVPGQVVYLTANPDVVPIALLHNLRHNKVLHSEVALFHFSTERVPRVPNSRKIEVNRLGDGFTRVIARYGFLEYPNIGQVLALANQQGLNFKPEGISFFLSREKIVAGEKTKMFPSRKKLFALMARNALSATAYYDLPSGQVIEIGVQVQI</sequence>
<keyword evidence="7 12" id="KW-0769">Symport</keyword>
<comment type="catalytic activity">
    <reaction evidence="12">
        <text>K(+)(in) + H(+)(in) = K(+)(out) + H(+)(out)</text>
        <dbReference type="Rhea" id="RHEA:28490"/>
        <dbReference type="ChEBI" id="CHEBI:15378"/>
        <dbReference type="ChEBI" id="CHEBI:29103"/>
    </reaction>
</comment>
<gene>
    <name evidence="16" type="primary">trkD</name>
    <name evidence="12" type="synonym">kup</name>
    <name evidence="16" type="ORF">A3K90_09685</name>
</gene>
<keyword evidence="10 12" id="KW-0406">Ion transport</keyword>
<evidence type="ECO:0000313" key="16">
    <source>
        <dbReference type="EMBL" id="KZK74698.1"/>
    </source>
</evidence>
<feature type="compositionally biased region" description="Basic and acidic residues" evidence="13">
    <location>
        <begin position="1"/>
        <end position="20"/>
    </location>
</feature>
<keyword evidence="11 12" id="KW-0472">Membrane</keyword>
<dbReference type="InterPro" id="IPR023051">
    <property type="entry name" value="Kup"/>
</dbReference>
<dbReference type="GO" id="GO:0005886">
    <property type="term" value="C:plasma membrane"/>
    <property type="evidence" value="ECO:0007669"/>
    <property type="project" value="UniProtKB-SubCell"/>
</dbReference>
<comment type="function">
    <text evidence="12">Transport of potassium into the cell. Likely operates as a K(+):H(+) symporter.</text>
</comment>
<evidence type="ECO:0000256" key="10">
    <source>
        <dbReference type="ARBA" id="ARBA00023065"/>
    </source>
</evidence>
<protein>
    <recommendedName>
        <fullName evidence="12">Probable potassium transport system protein Kup</fullName>
    </recommendedName>
</protein>
<feature type="transmembrane region" description="Helical" evidence="12">
    <location>
        <begin position="358"/>
        <end position="379"/>
    </location>
</feature>
<feature type="transmembrane region" description="Helical" evidence="12">
    <location>
        <begin position="308"/>
        <end position="332"/>
    </location>
</feature>